<organism evidence="22 23">
    <name type="scientific">Hoyosella altamirensis</name>
    <dbReference type="NCBI Taxonomy" id="616997"/>
    <lineage>
        <taxon>Bacteria</taxon>
        <taxon>Bacillati</taxon>
        <taxon>Actinomycetota</taxon>
        <taxon>Actinomycetes</taxon>
        <taxon>Mycobacteriales</taxon>
        <taxon>Hoyosellaceae</taxon>
        <taxon>Hoyosella</taxon>
    </lineage>
</organism>
<name>A0A839RS46_9ACTN</name>
<accession>A0A839RS46</accession>
<keyword evidence="10" id="KW-0479">Metal-binding</keyword>
<evidence type="ECO:0000256" key="3">
    <source>
        <dbReference type="ARBA" id="ARBA00010651"/>
    </source>
</evidence>
<evidence type="ECO:0000256" key="6">
    <source>
        <dbReference type="ARBA" id="ARBA00022475"/>
    </source>
</evidence>
<evidence type="ECO:0000256" key="13">
    <source>
        <dbReference type="ARBA" id="ARBA00023002"/>
    </source>
</evidence>
<dbReference type="EMBL" id="JACHWS010000003">
    <property type="protein sequence ID" value="MBB3038914.1"/>
    <property type="molecule type" value="Genomic_DNA"/>
</dbReference>
<keyword evidence="23" id="KW-1185">Reference proteome</keyword>
<evidence type="ECO:0000256" key="9">
    <source>
        <dbReference type="ARBA" id="ARBA00022714"/>
    </source>
</evidence>
<dbReference type="GO" id="GO:0046872">
    <property type="term" value="F:metal ion binding"/>
    <property type="evidence" value="ECO:0007669"/>
    <property type="project" value="UniProtKB-KW"/>
</dbReference>
<dbReference type="RefSeq" id="WP_064439216.1">
    <property type="nucleotide sequence ID" value="NZ_BDDI01000004.1"/>
</dbReference>
<evidence type="ECO:0000256" key="11">
    <source>
        <dbReference type="ARBA" id="ARBA00022982"/>
    </source>
</evidence>
<evidence type="ECO:0000259" key="21">
    <source>
        <dbReference type="PROSITE" id="PS51296"/>
    </source>
</evidence>
<evidence type="ECO:0000256" key="7">
    <source>
        <dbReference type="ARBA" id="ARBA00022660"/>
    </source>
</evidence>
<feature type="transmembrane region" description="Helical" evidence="20">
    <location>
        <begin position="57"/>
        <end position="78"/>
    </location>
</feature>
<proteinExistence type="inferred from homology"/>
<evidence type="ECO:0000256" key="18">
    <source>
        <dbReference type="ARBA" id="ARBA00029586"/>
    </source>
</evidence>
<evidence type="ECO:0000256" key="20">
    <source>
        <dbReference type="SAM" id="Phobius"/>
    </source>
</evidence>
<dbReference type="PANTHER" id="PTHR10134">
    <property type="entry name" value="CYTOCHROME B-C1 COMPLEX SUBUNIT RIESKE, MITOCHONDRIAL"/>
    <property type="match status" value="1"/>
</dbReference>
<evidence type="ECO:0000313" key="22">
    <source>
        <dbReference type="EMBL" id="MBB3038914.1"/>
    </source>
</evidence>
<evidence type="ECO:0000256" key="8">
    <source>
        <dbReference type="ARBA" id="ARBA00022692"/>
    </source>
</evidence>
<keyword evidence="6" id="KW-1003">Cell membrane</keyword>
<comment type="caution">
    <text evidence="22">The sequence shown here is derived from an EMBL/GenBank/DDBJ whole genome shotgun (WGS) entry which is preliminary data.</text>
</comment>
<gene>
    <name evidence="22" type="ORF">FHU29_003383</name>
</gene>
<evidence type="ECO:0000256" key="14">
    <source>
        <dbReference type="ARBA" id="ARBA00023004"/>
    </source>
</evidence>
<dbReference type="InterPro" id="IPR014349">
    <property type="entry name" value="Rieske_Fe-S_prot"/>
</dbReference>
<dbReference type="InterPro" id="IPR036922">
    <property type="entry name" value="Rieske_2Fe-2S_sf"/>
</dbReference>
<sequence length="382" mass="42938">MSSGDPKQNPTPEELANLSQDELAKLGANLDDVDVIYRRNRWPIKDSKSEKRAERQIAFWFALAGLSGLAFVAIFVFWPWEYRTIGEEGYALYSLTTPLYGLTFGLSILSIGIAVVLIAKKMIPEEIAVQQRHDGPSEEVDQKTTVALLRDAYDTSTIGRRGMIKWSAAFGIGAFAVAAPVGLVGGMVKNPWADRDDSPLWRSLWTPDYPGETVYLRRDTGRITDVALVRPEDIDAGGMETVFPFKESWRGDHDALLKSFRHEYSAVMLIHLRAEDANRAVRREGQETFNYGNFFAYSKICTHLACPTSLYEQQTQRILCPCHQSQFDVMQYAKPVFGPATRALPQLPITVNEEGYLVANGDFIEPLGPAFWERPGYRNLES</sequence>
<keyword evidence="15" id="KW-0411">Iron-sulfur</keyword>
<dbReference type="GO" id="GO:0051537">
    <property type="term" value="F:2 iron, 2 sulfur cluster binding"/>
    <property type="evidence" value="ECO:0007669"/>
    <property type="project" value="UniProtKB-KW"/>
</dbReference>
<dbReference type="Gene3D" id="2.102.10.10">
    <property type="entry name" value="Rieske [2Fe-2S] iron-sulphur domain"/>
    <property type="match status" value="1"/>
</dbReference>
<evidence type="ECO:0000256" key="2">
    <source>
        <dbReference type="ARBA" id="ARBA00004651"/>
    </source>
</evidence>
<dbReference type="SUPFAM" id="SSF50022">
    <property type="entry name" value="ISP domain"/>
    <property type="match status" value="1"/>
</dbReference>
<dbReference type="Pfam" id="PF19297">
    <property type="entry name" value="QcrA_N"/>
    <property type="match status" value="1"/>
</dbReference>
<dbReference type="Proteomes" id="UP000567922">
    <property type="component" value="Unassembled WGS sequence"/>
</dbReference>
<evidence type="ECO:0000256" key="1">
    <source>
        <dbReference type="ARBA" id="ARBA00002494"/>
    </source>
</evidence>
<keyword evidence="8 20" id="KW-0812">Transmembrane</keyword>
<dbReference type="PROSITE" id="PS51296">
    <property type="entry name" value="RIESKE"/>
    <property type="match status" value="1"/>
</dbReference>
<keyword evidence="9" id="KW-0001">2Fe-2S</keyword>
<dbReference type="CDD" id="cd03467">
    <property type="entry name" value="Rieske"/>
    <property type="match status" value="1"/>
</dbReference>
<dbReference type="InterPro" id="IPR017941">
    <property type="entry name" value="Rieske_2Fe-2S"/>
</dbReference>
<dbReference type="AlphaFoldDB" id="A0A839RS46"/>
<keyword evidence="12 20" id="KW-1133">Transmembrane helix</keyword>
<evidence type="ECO:0000256" key="17">
    <source>
        <dbReference type="ARBA" id="ARBA00023157"/>
    </source>
</evidence>
<keyword evidence="5" id="KW-0813">Transport</keyword>
<dbReference type="GO" id="GO:0005886">
    <property type="term" value="C:plasma membrane"/>
    <property type="evidence" value="ECO:0007669"/>
    <property type="project" value="UniProtKB-SubCell"/>
</dbReference>
<evidence type="ECO:0000313" key="23">
    <source>
        <dbReference type="Proteomes" id="UP000567922"/>
    </source>
</evidence>
<evidence type="ECO:0000256" key="19">
    <source>
        <dbReference type="ARBA" id="ARBA00032409"/>
    </source>
</evidence>
<dbReference type="OrthoDB" id="9802613at2"/>
<evidence type="ECO:0000256" key="10">
    <source>
        <dbReference type="ARBA" id="ARBA00022723"/>
    </source>
</evidence>
<keyword evidence="16 20" id="KW-0472">Membrane</keyword>
<evidence type="ECO:0000256" key="15">
    <source>
        <dbReference type="ARBA" id="ARBA00023014"/>
    </source>
</evidence>
<feature type="transmembrane region" description="Helical" evidence="20">
    <location>
        <begin position="166"/>
        <end position="188"/>
    </location>
</feature>
<reference evidence="22 23" key="1">
    <citation type="submission" date="2020-08" db="EMBL/GenBank/DDBJ databases">
        <title>Sequencing the genomes of 1000 actinobacteria strains.</title>
        <authorList>
            <person name="Klenk H.-P."/>
        </authorList>
    </citation>
    <scope>NUCLEOTIDE SEQUENCE [LARGE SCALE GENOMIC DNA]</scope>
    <source>
        <strain evidence="22 23">DSM 45258</strain>
    </source>
</reference>
<comment type="function">
    <text evidence="1">Iron-sulfur subunit of the cytochrome bc1 complex, an essential component of the respiratory electron transport chain required for ATP synthesis. The bc1 complex catalyzes the oxidation of menaquinol and the reduction of cytochrome c in the respiratory chain. The bc1 complex operates through a Q-cycle mechanism that couples electron transfer to generation of the proton gradient that drives ATP synthesis.</text>
</comment>
<evidence type="ECO:0000256" key="4">
    <source>
        <dbReference type="ARBA" id="ARBA00015816"/>
    </source>
</evidence>
<feature type="transmembrane region" description="Helical" evidence="20">
    <location>
        <begin position="98"/>
        <end position="119"/>
    </location>
</feature>
<dbReference type="InterPro" id="IPR045603">
    <property type="entry name" value="QcrA_N"/>
</dbReference>
<comment type="subcellular location">
    <subcellularLocation>
        <location evidence="2">Cell membrane</location>
        <topology evidence="2">Multi-pass membrane protein</topology>
    </subcellularLocation>
</comment>
<protein>
    <recommendedName>
        <fullName evidence="4">Cytochrome bc1 complex Rieske iron-sulfur subunit</fullName>
    </recommendedName>
    <alternativeName>
        <fullName evidence="18">Cytochrome bc1 reductase complex subunit QcrA</fullName>
    </alternativeName>
    <alternativeName>
        <fullName evidence="19">Rieske iron-sulfur protein</fullName>
    </alternativeName>
</protein>
<keyword evidence="14" id="KW-0408">Iron</keyword>
<evidence type="ECO:0000256" key="16">
    <source>
        <dbReference type="ARBA" id="ARBA00023136"/>
    </source>
</evidence>
<feature type="domain" description="Rieske" evidence="21">
    <location>
        <begin position="267"/>
        <end position="358"/>
    </location>
</feature>
<dbReference type="GO" id="GO:0004497">
    <property type="term" value="F:monooxygenase activity"/>
    <property type="evidence" value="ECO:0007669"/>
    <property type="project" value="UniProtKB-ARBA"/>
</dbReference>
<keyword evidence="13" id="KW-0560">Oxidoreductase</keyword>
<keyword evidence="7" id="KW-0679">Respiratory chain</keyword>
<keyword evidence="17" id="KW-1015">Disulfide bond</keyword>
<comment type="similarity">
    <text evidence="3">Belongs to the Rieske iron-sulfur protein family.</text>
</comment>
<dbReference type="Pfam" id="PF00355">
    <property type="entry name" value="Rieske"/>
    <property type="match status" value="1"/>
</dbReference>
<evidence type="ECO:0000256" key="5">
    <source>
        <dbReference type="ARBA" id="ARBA00022448"/>
    </source>
</evidence>
<evidence type="ECO:0000256" key="12">
    <source>
        <dbReference type="ARBA" id="ARBA00022989"/>
    </source>
</evidence>
<dbReference type="GO" id="GO:0016705">
    <property type="term" value="F:oxidoreductase activity, acting on paired donors, with incorporation or reduction of molecular oxygen"/>
    <property type="evidence" value="ECO:0007669"/>
    <property type="project" value="UniProtKB-ARBA"/>
</dbReference>
<keyword evidence="11" id="KW-0249">Electron transport</keyword>